<organism evidence="3 4">
    <name type="scientific">Caerostris extrusa</name>
    <name type="common">Bark spider</name>
    <name type="synonym">Caerostris bankana</name>
    <dbReference type="NCBI Taxonomy" id="172846"/>
    <lineage>
        <taxon>Eukaryota</taxon>
        <taxon>Metazoa</taxon>
        <taxon>Ecdysozoa</taxon>
        <taxon>Arthropoda</taxon>
        <taxon>Chelicerata</taxon>
        <taxon>Arachnida</taxon>
        <taxon>Araneae</taxon>
        <taxon>Araneomorphae</taxon>
        <taxon>Entelegynae</taxon>
        <taxon>Araneoidea</taxon>
        <taxon>Araneidae</taxon>
        <taxon>Caerostris</taxon>
    </lineage>
</organism>
<accession>A0AAV4XFC4</accession>
<dbReference type="InterPro" id="IPR036084">
    <property type="entry name" value="Ser_inhib-like_sf"/>
</dbReference>
<evidence type="ECO:0000259" key="2">
    <source>
        <dbReference type="Pfam" id="PF01826"/>
    </source>
</evidence>
<sequence>MALLKTAWYLLVSFFGLFRNPENSPIDQFGSAPCSLHAKGIGSSVSCSSNSGDGVKCMVICNNKFEGVYACRSGNWSPKLPSCAKPSTDIANEARCSKDEDYSLCAGHCQVTCFNYRDEGRSCTPGVCVEGCICKTGLVRSPEGKCVSLSECIELSYPGSECLGLSVKNGGVSCSNDGFETLCEVFCNGRHGKFRCTPDEGWTPQLPPCARPI</sequence>
<comment type="caution">
    <text evidence="3">The sequence shown here is derived from an EMBL/GenBank/DDBJ whole genome shotgun (WGS) entry which is preliminary data.</text>
</comment>
<keyword evidence="1" id="KW-0732">Signal</keyword>
<dbReference type="SUPFAM" id="SSF57567">
    <property type="entry name" value="Serine protease inhibitors"/>
    <property type="match status" value="1"/>
</dbReference>
<gene>
    <name evidence="3" type="primary">AVEN_195697_1</name>
    <name evidence="3" type="ORF">CEXT_780841</name>
</gene>
<evidence type="ECO:0000256" key="1">
    <source>
        <dbReference type="SAM" id="SignalP"/>
    </source>
</evidence>
<dbReference type="Gene3D" id="2.10.25.10">
    <property type="entry name" value="Laminin"/>
    <property type="match status" value="1"/>
</dbReference>
<dbReference type="Proteomes" id="UP001054945">
    <property type="component" value="Unassembled WGS sequence"/>
</dbReference>
<name>A0AAV4XFC4_CAEEX</name>
<dbReference type="CDD" id="cd19941">
    <property type="entry name" value="TIL"/>
    <property type="match status" value="1"/>
</dbReference>
<dbReference type="EMBL" id="BPLR01017540">
    <property type="protein sequence ID" value="GIY92478.1"/>
    <property type="molecule type" value="Genomic_DNA"/>
</dbReference>
<feature type="signal peptide" evidence="1">
    <location>
        <begin position="1"/>
        <end position="23"/>
    </location>
</feature>
<dbReference type="AlphaFoldDB" id="A0AAV4XFC4"/>
<keyword evidence="4" id="KW-1185">Reference proteome</keyword>
<reference evidence="3 4" key="1">
    <citation type="submission" date="2021-06" db="EMBL/GenBank/DDBJ databases">
        <title>Caerostris extrusa draft genome.</title>
        <authorList>
            <person name="Kono N."/>
            <person name="Arakawa K."/>
        </authorList>
    </citation>
    <scope>NUCLEOTIDE SEQUENCE [LARGE SCALE GENOMIC DNA]</scope>
</reference>
<evidence type="ECO:0000313" key="4">
    <source>
        <dbReference type="Proteomes" id="UP001054945"/>
    </source>
</evidence>
<dbReference type="Pfam" id="PF01826">
    <property type="entry name" value="TIL"/>
    <property type="match status" value="1"/>
</dbReference>
<feature type="chain" id="PRO_5043315899" evidence="1">
    <location>
        <begin position="24"/>
        <end position="213"/>
    </location>
</feature>
<evidence type="ECO:0000313" key="3">
    <source>
        <dbReference type="EMBL" id="GIY92478.1"/>
    </source>
</evidence>
<proteinExistence type="predicted"/>
<feature type="domain" description="TIL" evidence="2">
    <location>
        <begin position="96"/>
        <end position="152"/>
    </location>
</feature>
<dbReference type="InterPro" id="IPR002919">
    <property type="entry name" value="TIL_dom"/>
</dbReference>
<protein>
    <submittedName>
        <fullName evidence="3">TIL domain-containing protein</fullName>
    </submittedName>
</protein>